<comment type="caution">
    <text evidence="2">The sequence shown here is derived from an EMBL/GenBank/DDBJ whole genome shotgun (WGS) entry which is preliminary data.</text>
</comment>
<proteinExistence type="predicted"/>
<feature type="transmembrane region" description="Helical" evidence="1">
    <location>
        <begin position="21"/>
        <end position="40"/>
    </location>
</feature>
<keyword evidence="3" id="KW-1185">Reference proteome</keyword>
<evidence type="ECO:0000256" key="1">
    <source>
        <dbReference type="SAM" id="Phobius"/>
    </source>
</evidence>
<dbReference type="AlphaFoldDB" id="A0A5C5X417"/>
<dbReference type="RefSeq" id="WP_146507425.1">
    <property type="nucleotide sequence ID" value="NZ_SIHI01000001.1"/>
</dbReference>
<accession>A0A5C5X417</accession>
<dbReference type="Proteomes" id="UP000317243">
    <property type="component" value="Unassembled WGS sequence"/>
</dbReference>
<name>A0A5C5X417_9PLAN</name>
<gene>
    <name evidence="2" type="ORF">KOR42_09720</name>
</gene>
<keyword evidence="1" id="KW-0812">Transmembrane</keyword>
<protein>
    <submittedName>
        <fullName evidence="2">Uncharacterized protein</fullName>
    </submittedName>
</protein>
<sequence length="83" mass="9284">MTTRFPGSSRRSGSPRRNGGTWVALIALLLIAGSLIGITSLIMPQILGLVLVVAGFLFFIVLHYFTWGQWLTRYLEENSQEDE</sequence>
<organism evidence="2 3">
    <name type="scientific">Thalassoglobus neptunius</name>
    <dbReference type="NCBI Taxonomy" id="1938619"/>
    <lineage>
        <taxon>Bacteria</taxon>
        <taxon>Pseudomonadati</taxon>
        <taxon>Planctomycetota</taxon>
        <taxon>Planctomycetia</taxon>
        <taxon>Planctomycetales</taxon>
        <taxon>Planctomycetaceae</taxon>
        <taxon>Thalassoglobus</taxon>
    </lineage>
</organism>
<evidence type="ECO:0000313" key="3">
    <source>
        <dbReference type="Proteomes" id="UP000317243"/>
    </source>
</evidence>
<evidence type="ECO:0000313" key="2">
    <source>
        <dbReference type="EMBL" id="TWT57610.1"/>
    </source>
</evidence>
<feature type="transmembrane region" description="Helical" evidence="1">
    <location>
        <begin position="46"/>
        <end position="65"/>
    </location>
</feature>
<keyword evidence="1" id="KW-1133">Transmembrane helix</keyword>
<keyword evidence="1" id="KW-0472">Membrane</keyword>
<dbReference type="EMBL" id="SIHI01000001">
    <property type="protein sequence ID" value="TWT57610.1"/>
    <property type="molecule type" value="Genomic_DNA"/>
</dbReference>
<reference evidence="2 3" key="1">
    <citation type="submission" date="2019-02" db="EMBL/GenBank/DDBJ databases">
        <title>Deep-cultivation of Planctomycetes and their phenomic and genomic characterization uncovers novel biology.</title>
        <authorList>
            <person name="Wiegand S."/>
            <person name="Jogler M."/>
            <person name="Boedeker C."/>
            <person name="Pinto D."/>
            <person name="Vollmers J."/>
            <person name="Rivas-Marin E."/>
            <person name="Kohn T."/>
            <person name="Peeters S.H."/>
            <person name="Heuer A."/>
            <person name="Rast P."/>
            <person name="Oberbeckmann S."/>
            <person name="Bunk B."/>
            <person name="Jeske O."/>
            <person name="Meyerdierks A."/>
            <person name="Storesund J.E."/>
            <person name="Kallscheuer N."/>
            <person name="Luecker S."/>
            <person name="Lage O.M."/>
            <person name="Pohl T."/>
            <person name="Merkel B.J."/>
            <person name="Hornburger P."/>
            <person name="Mueller R.-W."/>
            <person name="Bruemmer F."/>
            <person name="Labrenz M."/>
            <person name="Spormann A.M."/>
            <person name="Op Den Camp H."/>
            <person name="Overmann J."/>
            <person name="Amann R."/>
            <person name="Jetten M.S.M."/>
            <person name="Mascher T."/>
            <person name="Medema M.H."/>
            <person name="Devos D.P."/>
            <person name="Kaster A.-K."/>
            <person name="Ovreas L."/>
            <person name="Rohde M."/>
            <person name="Galperin M.Y."/>
            <person name="Jogler C."/>
        </authorList>
    </citation>
    <scope>NUCLEOTIDE SEQUENCE [LARGE SCALE GENOMIC DNA]</scope>
    <source>
        <strain evidence="2 3">KOR42</strain>
    </source>
</reference>